<dbReference type="RefSeq" id="WP_147438745.1">
    <property type="nucleotide sequence ID" value="NZ_VSMC01000009.1"/>
</dbReference>
<dbReference type="EMBL" id="JBCLPP010000002">
    <property type="protein sequence ID" value="MEY8244204.1"/>
    <property type="molecule type" value="Genomic_DNA"/>
</dbReference>
<gene>
    <name evidence="1" type="ORF">AAK873_01075</name>
</gene>
<proteinExistence type="predicted"/>
<evidence type="ECO:0008006" key="3">
    <source>
        <dbReference type="Google" id="ProtNLM"/>
    </source>
</evidence>
<evidence type="ECO:0000313" key="2">
    <source>
        <dbReference type="Proteomes" id="UP001565200"/>
    </source>
</evidence>
<organism evidence="1 2">
    <name type="scientific">Heminiphilus faecis</name>
    <dbReference type="NCBI Taxonomy" id="2601703"/>
    <lineage>
        <taxon>Bacteria</taxon>
        <taxon>Pseudomonadati</taxon>
        <taxon>Bacteroidota</taxon>
        <taxon>Bacteroidia</taxon>
        <taxon>Bacteroidales</taxon>
        <taxon>Muribaculaceae</taxon>
        <taxon>Heminiphilus</taxon>
    </lineage>
</organism>
<evidence type="ECO:0000313" key="1">
    <source>
        <dbReference type="EMBL" id="MEY8244204.1"/>
    </source>
</evidence>
<reference evidence="1 2" key="1">
    <citation type="submission" date="2024-03" db="EMBL/GenBank/DDBJ databases">
        <title>Mouse gut bacterial collection (mGBC) of GemPharmatech.</title>
        <authorList>
            <person name="He Y."/>
            <person name="Dong L."/>
            <person name="Wu D."/>
            <person name="Gao X."/>
            <person name="Lin Z."/>
        </authorList>
    </citation>
    <scope>NUCLEOTIDE SEQUENCE [LARGE SCALE GENOMIC DNA]</scope>
    <source>
        <strain evidence="1 2">54-13</strain>
    </source>
</reference>
<accession>A0ABV4CS47</accession>
<sequence length="225" mass="26924">MILLIITGCSLYDSGRGYKSKNERVLLYTGYNTHISDSIDINGYYCRSDKPNRGYIFYDNGTCVSFDFLDEFRDTIGYPLTQLMTYIYTMPDVAYYKTYDTFASTGGTYKVENNTIIADFYIERINGLFHWPYWEIYSQYFNLIDKHMLRLCKTIIYDKEGTDTIYTNMQYNFVHVDTIPSYFHVDARKKKWLWNNKNDWKGYKRELKAYKDSIKRARKLKTENQ</sequence>
<dbReference type="Proteomes" id="UP001565200">
    <property type="component" value="Unassembled WGS sequence"/>
</dbReference>
<keyword evidence="2" id="KW-1185">Reference proteome</keyword>
<name>A0ABV4CS47_9BACT</name>
<comment type="caution">
    <text evidence="1">The sequence shown here is derived from an EMBL/GenBank/DDBJ whole genome shotgun (WGS) entry which is preliminary data.</text>
</comment>
<protein>
    <recommendedName>
        <fullName evidence="3">Lipoprotein</fullName>
    </recommendedName>
</protein>